<evidence type="ECO:0000313" key="2">
    <source>
        <dbReference type="EMBL" id="KAF7365558.1"/>
    </source>
</evidence>
<accession>A0A8H6YSN0</accession>
<feature type="compositionally biased region" description="Polar residues" evidence="1">
    <location>
        <begin position="254"/>
        <end position="271"/>
    </location>
</feature>
<evidence type="ECO:0000313" key="3">
    <source>
        <dbReference type="Proteomes" id="UP000620124"/>
    </source>
</evidence>
<dbReference type="AlphaFoldDB" id="A0A8H6YSN0"/>
<comment type="caution">
    <text evidence="2">The sequence shown here is derived from an EMBL/GenBank/DDBJ whole genome shotgun (WGS) entry which is preliminary data.</text>
</comment>
<feature type="compositionally biased region" description="Basic and acidic residues" evidence="1">
    <location>
        <begin position="309"/>
        <end position="320"/>
    </location>
</feature>
<evidence type="ECO:0000256" key="1">
    <source>
        <dbReference type="SAM" id="MobiDB-lite"/>
    </source>
</evidence>
<dbReference type="EMBL" id="JACAZI010000003">
    <property type="protein sequence ID" value="KAF7365558.1"/>
    <property type="molecule type" value="Genomic_DNA"/>
</dbReference>
<dbReference type="OrthoDB" id="3067691at2759"/>
<reference evidence="2" key="1">
    <citation type="submission" date="2020-05" db="EMBL/GenBank/DDBJ databases">
        <title>Mycena genomes resolve the evolution of fungal bioluminescence.</title>
        <authorList>
            <person name="Tsai I.J."/>
        </authorList>
    </citation>
    <scope>NUCLEOTIDE SEQUENCE</scope>
    <source>
        <strain evidence="2">CCC161011</strain>
    </source>
</reference>
<proteinExistence type="predicted"/>
<protein>
    <submittedName>
        <fullName evidence="2">Uncharacterized protein</fullName>
    </submittedName>
</protein>
<sequence>MDRTGRKASYPLPTIRSARPASPEPFDPEDENLFVDREIPYEQETLNGVPIEETEQLQNPVTPQGGQATTGNSPFLTPSTARSMVGQTMRSFESRPGTTTRAKATADTATALSRTGSSSTIVTFDDVAPSELEIYTQSGLLPPTKGEKVAAHRIRGDENEVRIAAILVAVQRRIGELEKKLNAQHGEVLIRIDDIIKTSPTTSTGSLASTVTTELARVKAMTMEGRSAISNLTEAVNSLIDLPRDITRLSRTVQNMTRNEGTRSAQAASHNKSTEDDDFPLASDTMPDNSAPSTSIKRARPFAGFNDPAETKRQKSDEPSHTDVYLWNVDIDKASPMSIARRAMDELKMRDYMANIISVAHPRNTPKTVISIRFRCIAIAEEFIDRLRANPPATMAKLHAAKRDVYEKKAMGASDKGNLPW</sequence>
<gene>
    <name evidence="2" type="ORF">MVEN_00429100</name>
</gene>
<feature type="region of interest" description="Disordered" evidence="1">
    <location>
        <begin position="1"/>
        <end position="30"/>
    </location>
</feature>
<organism evidence="2 3">
    <name type="scientific">Mycena venus</name>
    <dbReference type="NCBI Taxonomy" id="2733690"/>
    <lineage>
        <taxon>Eukaryota</taxon>
        <taxon>Fungi</taxon>
        <taxon>Dikarya</taxon>
        <taxon>Basidiomycota</taxon>
        <taxon>Agaricomycotina</taxon>
        <taxon>Agaricomycetes</taxon>
        <taxon>Agaricomycetidae</taxon>
        <taxon>Agaricales</taxon>
        <taxon>Marasmiineae</taxon>
        <taxon>Mycenaceae</taxon>
        <taxon>Mycena</taxon>
    </lineage>
</organism>
<name>A0A8H6YSN0_9AGAR</name>
<feature type="compositionally biased region" description="Polar residues" evidence="1">
    <location>
        <begin position="286"/>
        <end position="296"/>
    </location>
</feature>
<dbReference type="Proteomes" id="UP000620124">
    <property type="component" value="Unassembled WGS sequence"/>
</dbReference>
<feature type="region of interest" description="Disordered" evidence="1">
    <location>
        <begin position="254"/>
        <end position="320"/>
    </location>
</feature>
<keyword evidence="3" id="KW-1185">Reference proteome</keyword>